<evidence type="ECO:0000256" key="7">
    <source>
        <dbReference type="ARBA" id="ARBA00022833"/>
    </source>
</evidence>
<feature type="transmembrane region" description="Helical" evidence="12">
    <location>
        <begin position="248"/>
        <end position="266"/>
    </location>
</feature>
<keyword evidence="8 12" id="KW-1133">Transmembrane helix</keyword>
<keyword evidence="4 12" id="KW-0812">Transmembrane</keyword>
<sequence length="1050" mass="108841">MTGTTLRFVALVIAVLGTATYAFGSLYYVVPEHAAAGGVTYARCTEAYRHALPAADADLDRYVAASERAQQDLVRCLAPFEQAQAGWVLVGLAVLLAVAAALFLTTPGWIRRRGRLVEVTPGRFPRLHAELVRLTSVAGLARPPSFLLDPAAGSPGGLAFGRVGRYAVRINAGLVPLSVTGPGTFRAVVLHELAHLRNRDVDLAYAVVALWRACVAVALVPLAVVLLYPTIVADPGRAPWDVSGYEPTVAHVGGRAVVFVAVAYLARNAVLRARETHADARVAEFGAGADLRRAVTLTATPHGARGWLRRLGVHPTVAARLAAVDDPARRHRPGFGELFLAGLTTVIAFSGLSHYVVLAVTHDGAAGPRAAAWIVAPVVTGILGAAAWRARLGPGSPADRTRTVVVAALGFSLGWLVGDLVTISIAPGSWGVFGSPWTGGRVPVGDGATMSGFGAGSALLAAVLLAGGMLAQAGVSAAGARTWSAPGAAGRWAWALGVAVTAVPFAVWIGTWHPVRVAPYLVGHLYSIGAADLARAGVDIWPGPGFAVLTLFYPPLEIFRGRLLAAPVVALAWLYPLAAGLWGRPGRRHRSAVRRCDAAGPERDAHGLREVVDRAPDGPEISSSGDDARGSPVPDDQRLGEGVRAALRVALLGAAGFAGAVLAARAVLRLSVPQLVGTAGFSGYFYYAELAAAGLVQALVGGVLAAKGRPLGLVLGQLGAAVVAVLGTVAVLAGQTLGGCVAAFRFRWSTCDLPDDLPWALRLLDTLAVKGALAALLAGVAVAVVHTAVHGLLARLVAHRPAARWAWSAALLAVLLGTGGGLLRATYVSGKPDGVTAAPVPSAPAAVERPAARPGRALTTAEATAAAEAAARDLPPHWKRTADDEQGNSSAEPSYDPPACQPLATDGFLEPLARDRRASAQLFLGNGGQLASSSMTVTVVSYASAVPDTVLHDAERARARCPRFRTTTADGFQLSYEVHAATAPRVGDQAWRVDYDLSTVAGATVRARMAQATVRVDHTLVTVSMIAIEEPLDEELFLAALTRVVAAMPH</sequence>
<feature type="transmembrane region" description="Helical" evidence="12">
    <location>
        <begin position="450"/>
        <end position="471"/>
    </location>
</feature>
<comment type="caution">
    <text evidence="14">The sequence shown here is derived from an EMBL/GenBank/DDBJ whole genome shotgun (WGS) entry which is preliminary data.</text>
</comment>
<keyword evidence="5" id="KW-0479">Metal-binding</keyword>
<keyword evidence="3" id="KW-0645">Protease</keyword>
<feature type="compositionally biased region" description="Basic and acidic residues" evidence="11">
    <location>
        <begin position="870"/>
        <end position="883"/>
    </location>
</feature>
<dbReference type="PANTHER" id="PTHR43221:SF2">
    <property type="entry name" value="PROTEASE HTPX HOMOLOG"/>
    <property type="match status" value="1"/>
</dbReference>
<accession>A0ABX0ZHR6</accession>
<evidence type="ECO:0000256" key="1">
    <source>
        <dbReference type="ARBA" id="ARBA00001947"/>
    </source>
</evidence>
<feature type="transmembrane region" description="Helical" evidence="12">
    <location>
        <begin position="563"/>
        <end position="582"/>
    </location>
</feature>
<feature type="region of interest" description="Disordered" evidence="11">
    <location>
        <begin position="607"/>
        <end position="636"/>
    </location>
</feature>
<evidence type="ECO:0000256" key="10">
    <source>
        <dbReference type="ARBA" id="ARBA00023136"/>
    </source>
</evidence>
<feature type="transmembrane region" description="Helical" evidence="12">
    <location>
        <begin position="768"/>
        <end position="793"/>
    </location>
</feature>
<comment type="cofactor">
    <cofactor evidence="1">
        <name>Zn(2+)</name>
        <dbReference type="ChEBI" id="CHEBI:29105"/>
    </cofactor>
</comment>
<name>A0ABX0ZHR6_9ACTN</name>
<evidence type="ECO:0000256" key="2">
    <source>
        <dbReference type="ARBA" id="ARBA00022475"/>
    </source>
</evidence>
<feature type="domain" description="Peptidase M48" evidence="13">
    <location>
        <begin position="123"/>
        <end position="326"/>
    </location>
</feature>
<feature type="transmembrane region" description="Helical" evidence="12">
    <location>
        <begin position="203"/>
        <end position="228"/>
    </location>
</feature>
<evidence type="ECO:0000313" key="14">
    <source>
        <dbReference type="EMBL" id="NJP35330.1"/>
    </source>
</evidence>
<proteinExistence type="predicted"/>
<feature type="transmembrane region" description="Helical" evidence="12">
    <location>
        <begin position="338"/>
        <end position="358"/>
    </location>
</feature>
<keyword evidence="6" id="KW-0378">Hydrolase</keyword>
<feature type="transmembrane region" description="Helical" evidence="12">
    <location>
        <begin position="805"/>
        <end position="823"/>
    </location>
</feature>
<evidence type="ECO:0000256" key="5">
    <source>
        <dbReference type="ARBA" id="ARBA00022723"/>
    </source>
</evidence>
<dbReference type="RefSeq" id="WP_168003673.1">
    <property type="nucleotide sequence ID" value="NZ_JAATEO010000039.1"/>
</dbReference>
<organism evidence="14 15">
    <name type="scientific">Micromonospora thermarum</name>
    <dbReference type="NCBI Taxonomy" id="2720024"/>
    <lineage>
        <taxon>Bacteria</taxon>
        <taxon>Bacillati</taxon>
        <taxon>Actinomycetota</taxon>
        <taxon>Actinomycetes</taxon>
        <taxon>Micromonosporales</taxon>
        <taxon>Micromonosporaceae</taxon>
        <taxon>Micromonospora</taxon>
    </lineage>
</organism>
<feature type="transmembrane region" description="Helical" evidence="12">
    <location>
        <begin position="85"/>
        <end position="105"/>
    </location>
</feature>
<feature type="compositionally biased region" description="Low complexity" evidence="11">
    <location>
        <begin position="839"/>
        <end position="869"/>
    </location>
</feature>
<evidence type="ECO:0000256" key="3">
    <source>
        <dbReference type="ARBA" id="ARBA00022670"/>
    </source>
</evidence>
<feature type="transmembrane region" description="Helical" evidence="12">
    <location>
        <begin position="7"/>
        <end position="30"/>
    </location>
</feature>
<dbReference type="Pfam" id="PF01435">
    <property type="entry name" value="Peptidase_M48"/>
    <property type="match status" value="1"/>
</dbReference>
<evidence type="ECO:0000313" key="15">
    <source>
        <dbReference type="Proteomes" id="UP000783871"/>
    </source>
</evidence>
<evidence type="ECO:0000256" key="11">
    <source>
        <dbReference type="SAM" id="MobiDB-lite"/>
    </source>
</evidence>
<feature type="transmembrane region" description="Helical" evidence="12">
    <location>
        <begin position="718"/>
        <end position="748"/>
    </location>
</feature>
<keyword evidence="10 12" id="KW-0472">Membrane</keyword>
<evidence type="ECO:0000256" key="6">
    <source>
        <dbReference type="ARBA" id="ARBA00022801"/>
    </source>
</evidence>
<keyword evidence="9" id="KW-0482">Metalloprotease</keyword>
<evidence type="ECO:0000256" key="9">
    <source>
        <dbReference type="ARBA" id="ARBA00023049"/>
    </source>
</evidence>
<feature type="transmembrane region" description="Helical" evidence="12">
    <location>
        <begin position="370"/>
        <end position="392"/>
    </location>
</feature>
<keyword evidence="2" id="KW-1003">Cell membrane</keyword>
<reference evidence="14 15" key="1">
    <citation type="submission" date="2020-03" db="EMBL/GenBank/DDBJ databases">
        <title>WGS of actinomycetes isolated from Thailand.</title>
        <authorList>
            <person name="Thawai C."/>
        </authorList>
    </citation>
    <scope>NUCLEOTIDE SEQUENCE [LARGE SCALE GENOMIC DNA]</scope>
    <source>
        <strain evidence="14 15">HSS6-12</strain>
    </source>
</reference>
<feature type="transmembrane region" description="Helical" evidence="12">
    <location>
        <begin position="404"/>
        <end position="430"/>
    </location>
</feature>
<dbReference type="EMBL" id="JAATEO010000039">
    <property type="protein sequence ID" value="NJP35330.1"/>
    <property type="molecule type" value="Genomic_DNA"/>
</dbReference>
<protein>
    <recommendedName>
        <fullName evidence="13">Peptidase M48 domain-containing protein</fullName>
    </recommendedName>
</protein>
<keyword evidence="7" id="KW-0862">Zinc</keyword>
<gene>
    <name evidence="14" type="ORF">HCJ94_26000</name>
</gene>
<dbReference type="PANTHER" id="PTHR43221">
    <property type="entry name" value="PROTEASE HTPX"/>
    <property type="match status" value="1"/>
</dbReference>
<keyword evidence="15" id="KW-1185">Reference proteome</keyword>
<evidence type="ECO:0000256" key="12">
    <source>
        <dbReference type="SAM" id="Phobius"/>
    </source>
</evidence>
<dbReference type="InterPro" id="IPR050083">
    <property type="entry name" value="HtpX_protease"/>
</dbReference>
<evidence type="ECO:0000256" key="8">
    <source>
        <dbReference type="ARBA" id="ARBA00022989"/>
    </source>
</evidence>
<evidence type="ECO:0000256" key="4">
    <source>
        <dbReference type="ARBA" id="ARBA00022692"/>
    </source>
</evidence>
<dbReference type="Proteomes" id="UP000783871">
    <property type="component" value="Unassembled WGS sequence"/>
</dbReference>
<feature type="transmembrane region" description="Helical" evidence="12">
    <location>
        <begin position="492"/>
        <end position="511"/>
    </location>
</feature>
<feature type="region of interest" description="Disordered" evidence="11">
    <location>
        <begin position="839"/>
        <end position="903"/>
    </location>
</feature>
<evidence type="ECO:0000259" key="13">
    <source>
        <dbReference type="Pfam" id="PF01435"/>
    </source>
</evidence>
<feature type="transmembrane region" description="Helical" evidence="12">
    <location>
        <begin position="645"/>
        <end position="664"/>
    </location>
</feature>
<feature type="transmembrane region" description="Helical" evidence="12">
    <location>
        <begin position="684"/>
        <end position="706"/>
    </location>
</feature>
<feature type="compositionally biased region" description="Basic and acidic residues" evidence="11">
    <location>
        <begin position="607"/>
        <end position="617"/>
    </location>
</feature>
<dbReference type="InterPro" id="IPR001915">
    <property type="entry name" value="Peptidase_M48"/>
</dbReference>